<organism evidence="2 3">
    <name type="scientific">Ensete ventricosum</name>
    <name type="common">Abyssinian banana</name>
    <name type="synonym">Musa ensete</name>
    <dbReference type="NCBI Taxonomy" id="4639"/>
    <lineage>
        <taxon>Eukaryota</taxon>
        <taxon>Viridiplantae</taxon>
        <taxon>Streptophyta</taxon>
        <taxon>Embryophyta</taxon>
        <taxon>Tracheophyta</taxon>
        <taxon>Spermatophyta</taxon>
        <taxon>Magnoliopsida</taxon>
        <taxon>Liliopsida</taxon>
        <taxon>Zingiberales</taxon>
        <taxon>Musaceae</taxon>
        <taxon>Ensete</taxon>
    </lineage>
</organism>
<proteinExistence type="predicted"/>
<keyword evidence="1" id="KW-0378">Hydrolase</keyword>
<sequence length="387" mass="44509">MRRGEPEGFRPRQTVRAMLESISGFLNPRHGKKTTSQRIRRSCATNYTKLGKAADAFSFSFSWHRPCPSCEASLPRLRRGTHGATLLLLRQELMSPTLVVFLYSGLLFVRWQRRAVSVEIDDNLESIPYKLRRRNSETLRSQYINTKELRHVHLVFLPSEDVHFTVDELLSETNSDTDDDDEISTSLVDSKGPVASYFVHGESNIRQDLDQDMPPTIKRLHRLNHFTSFDYDVNSAASTIQEKKLLRTLSTSERIGLIWPEQPLDLTMTWVVLRCDRILWFGKGVRLLDYKRVELMMLSDHRPVTAVLMAEVEVFCHRKLQKALTLTDAEVEDGDTMPDVDFTLEMGLGDVSFLFPHIKFKNPKRKLFSHLVLVSKVNETVETDASI</sequence>
<reference evidence="2 3" key="1">
    <citation type="journal article" date="2014" name="Agronomy (Basel)">
        <title>A Draft Genome Sequence for Ensete ventricosum, the Drought-Tolerant Tree Against Hunger.</title>
        <authorList>
            <person name="Harrison J."/>
            <person name="Moore K.A."/>
            <person name="Paszkiewicz K."/>
            <person name="Jones T."/>
            <person name="Grant M."/>
            <person name="Ambacheew D."/>
            <person name="Muzemil S."/>
            <person name="Studholme D.J."/>
        </authorList>
    </citation>
    <scope>NUCLEOTIDE SEQUENCE [LARGE SCALE GENOMIC DNA]</scope>
</reference>
<dbReference type="InterPro" id="IPR045849">
    <property type="entry name" value="IP5P_plant"/>
</dbReference>
<dbReference type="GO" id="GO:0046856">
    <property type="term" value="P:phosphatidylinositol dephosphorylation"/>
    <property type="evidence" value="ECO:0007669"/>
    <property type="project" value="TreeGrafter"/>
</dbReference>
<dbReference type="EMBL" id="AMZH03003213">
    <property type="protein sequence ID" value="RRT73047.1"/>
    <property type="molecule type" value="Genomic_DNA"/>
</dbReference>
<evidence type="ECO:0000256" key="1">
    <source>
        <dbReference type="ARBA" id="ARBA00022801"/>
    </source>
</evidence>
<dbReference type="InterPro" id="IPR036691">
    <property type="entry name" value="Endo/exonu/phosph_ase_sf"/>
</dbReference>
<feature type="non-terminal residue" evidence="2">
    <location>
        <position position="387"/>
    </location>
</feature>
<evidence type="ECO:0008006" key="4">
    <source>
        <dbReference type="Google" id="ProtNLM"/>
    </source>
</evidence>
<dbReference type="GO" id="GO:0004439">
    <property type="term" value="F:phosphatidylinositol-4,5-bisphosphate 5-phosphatase activity"/>
    <property type="evidence" value="ECO:0007669"/>
    <property type="project" value="TreeGrafter"/>
</dbReference>
<protein>
    <recommendedName>
        <fullName evidence="4">Inositol polyphosphate-related phosphatase domain-containing protein</fullName>
    </recommendedName>
</protein>
<dbReference type="GO" id="GO:0034485">
    <property type="term" value="F:phosphatidylinositol-3,4,5-trisphosphate 5-phosphatase activity"/>
    <property type="evidence" value="ECO:0007669"/>
    <property type="project" value="TreeGrafter"/>
</dbReference>
<dbReference type="SUPFAM" id="SSF56219">
    <property type="entry name" value="DNase I-like"/>
    <property type="match status" value="1"/>
</dbReference>
<comment type="caution">
    <text evidence="2">The sequence shown here is derived from an EMBL/GenBank/DDBJ whole genome shotgun (WGS) entry which is preliminary data.</text>
</comment>
<dbReference type="PANTHER" id="PTHR45666">
    <property type="entry name" value="TYPE IV INOSITOL POLYPHOSPHATE 5-PHOSPHATASE 9"/>
    <property type="match status" value="1"/>
</dbReference>
<gene>
    <name evidence="2" type="ORF">B296_00009390</name>
</gene>
<dbReference type="AlphaFoldDB" id="A0A427A9Z5"/>
<name>A0A427A9Z5_ENSVE</name>
<evidence type="ECO:0000313" key="3">
    <source>
        <dbReference type="Proteomes" id="UP000287651"/>
    </source>
</evidence>
<dbReference type="PANTHER" id="PTHR45666:SF5">
    <property type="entry name" value="TYPE IV INOSITOL POLYPHOSPHATE 5-PHOSPHATASE 3"/>
    <property type="match status" value="1"/>
</dbReference>
<dbReference type="Proteomes" id="UP000287651">
    <property type="component" value="Unassembled WGS sequence"/>
</dbReference>
<dbReference type="Gene3D" id="3.60.10.10">
    <property type="entry name" value="Endonuclease/exonuclease/phosphatase"/>
    <property type="match status" value="1"/>
</dbReference>
<dbReference type="GO" id="GO:0004445">
    <property type="term" value="F:inositol-polyphosphate 5-phosphatase activity"/>
    <property type="evidence" value="ECO:0007669"/>
    <property type="project" value="InterPro"/>
</dbReference>
<accession>A0A427A9Z5</accession>
<evidence type="ECO:0000313" key="2">
    <source>
        <dbReference type="EMBL" id="RRT73047.1"/>
    </source>
</evidence>